<gene>
    <name evidence="1" type="ORF">CALK_1674</name>
</gene>
<dbReference type="RefSeq" id="WP_022637119.1">
    <property type="nucleotide sequence ID" value="NZ_ASJR01000013.1"/>
</dbReference>
<evidence type="ECO:0000313" key="1">
    <source>
        <dbReference type="EMBL" id="ERP31470.1"/>
    </source>
</evidence>
<dbReference type="OrthoDB" id="1522972at2"/>
<dbReference type="eggNOG" id="COG0726">
    <property type="taxonomic scope" value="Bacteria"/>
</dbReference>
<dbReference type="AlphaFoldDB" id="U7DAP7"/>
<dbReference type="SUPFAM" id="SSF88713">
    <property type="entry name" value="Glycoside hydrolase/deacetylase"/>
    <property type="match status" value="1"/>
</dbReference>
<dbReference type="Proteomes" id="UP000017148">
    <property type="component" value="Unassembled WGS sequence"/>
</dbReference>
<dbReference type="InterPro" id="IPR011330">
    <property type="entry name" value="Glyco_hydro/deAcase_b/a-brl"/>
</dbReference>
<name>U7DAP7_9BACT</name>
<keyword evidence="2" id="KW-1185">Reference proteome</keyword>
<dbReference type="Gene3D" id="3.20.20.370">
    <property type="entry name" value="Glycoside hydrolase/deacetylase"/>
    <property type="match status" value="1"/>
</dbReference>
<organism evidence="1 2">
    <name type="scientific">Chitinivibrio alkaliphilus ACht1</name>
    <dbReference type="NCBI Taxonomy" id="1313304"/>
    <lineage>
        <taxon>Bacteria</taxon>
        <taxon>Pseudomonadati</taxon>
        <taxon>Fibrobacterota</taxon>
        <taxon>Chitinivibrionia</taxon>
        <taxon>Chitinivibrionales</taxon>
        <taxon>Chitinivibrionaceae</taxon>
        <taxon>Chitinivibrio</taxon>
    </lineage>
</organism>
<evidence type="ECO:0000313" key="2">
    <source>
        <dbReference type="Proteomes" id="UP000017148"/>
    </source>
</evidence>
<evidence type="ECO:0008006" key="3">
    <source>
        <dbReference type="Google" id="ProtNLM"/>
    </source>
</evidence>
<sequence length="486" mass="55427">MYTHSGSAPVIPVGVTTYPRGLAPLLDSLGLIHATASPPYERYQALIHPSTDIDTALHSYVKQGGILICCATHGKYGRVGKTIRRRLACSPLVHTTAAMQEQLDLFAMVGKIDGQFFWHTRSGKGSYAFWGIPPTLFLDRRVWRKAFPIPQKKLPAEEVSLVSKGVLARAFRTALTTLWNIHGTPCIEKSLYPQNCPPLLFRMDADYSSAEDIQKWQKIAPSLATTWFVHTASQQQFLSLFSASPHDEVGLHCHHHRSRPTPQEHGEALRLLRRSGYYPQGYAAPYGIHSPKLDRYLRTQGVQYGSDFSLLYDAAPAFFPSFLPQLPIHPICMGSFRHLRVSDTCIYNYFMQVIETARAQKRPISLYAHPGNGKEGLLRDILTYAEKQGAQSITYGDYFSFLQKRHDGTIQVYNEGIHNPEHLPLRITYHERELETNDSWIPLYRNTSLPETEKIIYEATHIQKLNRLSPRHIKNMCINRLFWREK</sequence>
<reference evidence="1 2" key="1">
    <citation type="journal article" date="2013" name="Environ. Microbiol.">
        <title>Genome analysis of Chitinivibrio alkaliphilus gen. nov., sp. nov., a novel extremely haloalkaliphilic anaerobic chitinolytic bacterium from the candidate phylum Termite Group 3.</title>
        <authorList>
            <person name="Sorokin D.Y."/>
            <person name="Gumerov V.M."/>
            <person name="Rakitin A.L."/>
            <person name="Beletsky A.V."/>
            <person name="Damste J.S."/>
            <person name="Muyzer G."/>
            <person name="Mardanov A.V."/>
            <person name="Ravin N.V."/>
        </authorList>
    </citation>
    <scope>NUCLEOTIDE SEQUENCE [LARGE SCALE GENOMIC DNA]</scope>
    <source>
        <strain evidence="1 2">ACht1</strain>
    </source>
</reference>
<proteinExistence type="predicted"/>
<dbReference type="EMBL" id="ASJR01000013">
    <property type="protein sequence ID" value="ERP31470.1"/>
    <property type="molecule type" value="Genomic_DNA"/>
</dbReference>
<dbReference type="GO" id="GO:0005975">
    <property type="term" value="P:carbohydrate metabolic process"/>
    <property type="evidence" value="ECO:0007669"/>
    <property type="project" value="InterPro"/>
</dbReference>
<dbReference type="STRING" id="1313304.CALK_1674"/>
<comment type="caution">
    <text evidence="1">The sequence shown here is derived from an EMBL/GenBank/DDBJ whole genome shotgun (WGS) entry which is preliminary data.</text>
</comment>
<protein>
    <recommendedName>
        <fullName evidence="3">NodB homology domain-containing protein</fullName>
    </recommendedName>
</protein>
<accession>U7DAP7</accession>